<reference evidence="1" key="1">
    <citation type="submission" date="2021-06" db="EMBL/GenBank/DDBJ databases">
        <authorList>
            <person name="Kallberg Y."/>
            <person name="Tangrot J."/>
            <person name="Rosling A."/>
        </authorList>
    </citation>
    <scope>NUCLEOTIDE SEQUENCE</scope>
    <source>
        <strain evidence="1">CL356</strain>
    </source>
</reference>
<feature type="non-terminal residue" evidence="1">
    <location>
        <position position="65"/>
    </location>
</feature>
<comment type="caution">
    <text evidence="1">The sequence shown here is derived from an EMBL/GenBank/DDBJ whole genome shotgun (WGS) entry which is preliminary data.</text>
</comment>
<dbReference type="Proteomes" id="UP000789525">
    <property type="component" value="Unassembled WGS sequence"/>
</dbReference>
<evidence type="ECO:0000313" key="1">
    <source>
        <dbReference type="EMBL" id="CAG8605063.1"/>
    </source>
</evidence>
<proteinExistence type="predicted"/>
<organism evidence="1 2">
    <name type="scientific">Acaulospora colombiana</name>
    <dbReference type="NCBI Taxonomy" id="27376"/>
    <lineage>
        <taxon>Eukaryota</taxon>
        <taxon>Fungi</taxon>
        <taxon>Fungi incertae sedis</taxon>
        <taxon>Mucoromycota</taxon>
        <taxon>Glomeromycotina</taxon>
        <taxon>Glomeromycetes</taxon>
        <taxon>Diversisporales</taxon>
        <taxon>Acaulosporaceae</taxon>
        <taxon>Acaulospora</taxon>
    </lineage>
</organism>
<sequence length="65" mass="7541">MTTEEFAGFWTKMKYERKEEVVGEFAIDDIEVVKQRLEGGLNSDVFEDHVNAAELHGKFHIVEIK</sequence>
<protein>
    <submittedName>
        <fullName evidence="1">15268_t:CDS:1</fullName>
    </submittedName>
</protein>
<dbReference type="EMBL" id="CAJVPT010014510">
    <property type="protein sequence ID" value="CAG8605063.1"/>
    <property type="molecule type" value="Genomic_DNA"/>
</dbReference>
<keyword evidence="2" id="KW-1185">Reference proteome</keyword>
<gene>
    <name evidence="1" type="ORF">ACOLOM_LOCUS6820</name>
</gene>
<evidence type="ECO:0000313" key="2">
    <source>
        <dbReference type="Proteomes" id="UP000789525"/>
    </source>
</evidence>
<accession>A0ACA9MRS2</accession>
<name>A0ACA9MRS2_9GLOM</name>